<keyword evidence="1 3" id="KW-0489">Methyltransferase</keyword>
<gene>
    <name evidence="3" type="ORF">FBQ73_05465</name>
</gene>
<protein>
    <submittedName>
        <fullName evidence="3">Class I SAM-dependent methyltransferase</fullName>
    </submittedName>
</protein>
<dbReference type="Pfam" id="PF13578">
    <property type="entry name" value="Methyltransf_24"/>
    <property type="match status" value="1"/>
</dbReference>
<reference evidence="3 4" key="1">
    <citation type="submission" date="2019-05" db="EMBL/GenBank/DDBJ databases">
        <authorList>
            <person name="Zhou X."/>
        </authorList>
    </citation>
    <scope>NUCLEOTIDE SEQUENCE [LARGE SCALE GENOMIC DNA]</scope>
    <source>
        <strain evidence="3 4">DSM 432</strain>
    </source>
</reference>
<name>A0A6C1KJV7_XANAU</name>
<evidence type="ECO:0000313" key="4">
    <source>
        <dbReference type="Proteomes" id="UP000305131"/>
    </source>
</evidence>
<dbReference type="EMBL" id="VAUP01000015">
    <property type="protein sequence ID" value="TLX44101.1"/>
    <property type="molecule type" value="Genomic_DNA"/>
</dbReference>
<dbReference type="GO" id="GO:0032259">
    <property type="term" value="P:methylation"/>
    <property type="evidence" value="ECO:0007669"/>
    <property type="project" value="UniProtKB-KW"/>
</dbReference>
<dbReference type="OrthoDB" id="9783791at2"/>
<dbReference type="PANTHER" id="PTHR40048">
    <property type="entry name" value="RHAMNOSYL O-METHYLTRANSFERASE"/>
    <property type="match status" value="1"/>
</dbReference>
<comment type="caution">
    <text evidence="3">The sequence shown here is derived from an EMBL/GenBank/DDBJ whole genome shotgun (WGS) entry which is preliminary data.</text>
</comment>
<accession>A0A6C1KJV7</accession>
<evidence type="ECO:0000313" key="3">
    <source>
        <dbReference type="EMBL" id="TLX44101.1"/>
    </source>
</evidence>
<evidence type="ECO:0000256" key="1">
    <source>
        <dbReference type="ARBA" id="ARBA00022603"/>
    </source>
</evidence>
<organism evidence="3 4">
    <name type="scientific">Xanthobacter autotrophicus</name>
    <dbReference type="NCBI Taxonomy" id="280"/>
    <lineage>
        <taxon>Bacteria</taxon>
        <taxon>Pseudomonadati</taxon>
        <taxon>Pseudomonadota</taxon>
        <taxon>Alphaproteobacteria</taxon>
        <taxon>Hyphomicrobiales</taxon>
        <taxon>Xanthobacteraceae</taxon>
        <taxon>Xanthobacter</taxon>
    </lineage>
</organism>
<dbReference type="Proteomes" id="UP000305131">
    <property type="component" value="Unassembled WGS sequence"/>
</dbReference>
<keyword evidence="2 3" id="KW-0808">Transferase</keyword>
<dbReference type="AlphaFoldDB" id="A0A6C1KJV7"/>
<dbReference type="GO" id="GO:0005886">
    <property type="term" value="C:plasma membrane"/>
    <property type="evidence" value="ECO:0007669"/>
    <property type="project" value="TreeGrafter"/>
</dbReference>
<dbReference type="GO" id="GO:0008168">
    <property type="term" value="F:methyltransferase activity"/>
    <property type="evidence" value="ECO:0007669"/>
    <property type="project" value="UniProtKB-KW"/>
</dbReference>
<dbReference type="Gene3D" id="3.40.50.150">
    <property type="entry name" value="Vaccinia Virus protein VP39"/>
    <property type="match status" value="1"/>
</dbReference>
<dbReference type="InterPro" id="IPR029063">
    <property type="entry name" value="SAM-dependent_MTases_sf"/>
</dbReference>
<proteinExistence type="predicted"/>
<dbReference type="GO" id="GO:0071770">
    <property type="term" value="P:DIM/DIP cell wall layer assembly"/>
    <property type="evidence" value="ECO:0007669"/>
    <property type="project" value="TreeGrafter"/>
</dbReference>
<sequence length="275" mass="30584">MSVEACRSILPAATFAFPEDLRPSAWTEHVPFAFWLIPVLNPRTVVELGTYRGMSFLAFCQSVVASGTRTRAYAVDSWEGDAHAGALPPEIYADVKAIVDLKYSSFATLLRMDFDKATTHVADGSVDLLHIDGFHTYEAVSHDFETWRGKLSPDAVVLFHDTQVFERGFGVNRFWNEVRTLGGSFEFHHGHGLGVLAFGAARERLATLMEASEADVTYLRALFARLGRGLTDREGRLEAEQRQLEAEAEIARLSSSKDYQLGHKIRGLVSGRFRG</sequence>
<dbReference type="SUPFAM" id="SSF53335">
    <property type="entry name" value="S-adenosyl-L-methionine-dependent methyltransferases"/>
    <property type="match status" value="1"/>
</dbReference>
<evidence type="ECO:0000256" key="2">
    <source>
        <dbReference type="ARBA" id="ARBA00022679"/>
    </source>
</evidence>
<dbReference type="PANTHER" id="PTHR40048:SF1">
    <property type="entry name" value="RHAMNOSYL O-METHYLTRANSFERASE"/>
    <property type="match status" value="1"/>
</dbReference>